<dbReference type="Proteomes" id="UP000236311">
    <property type="component" value="Unassembled WGS sequence"/>
</dbReference>
<dbReference type="PANTHER" id="PTHR11638">
    <property type="entry name" value="ATP-DEPENDENT CLP PROTEASE"/>
    <property type="match status" value="1"/>
</dbReference>
<dbReference type="Pfam" id="PF00004">
    <property type="entry name" value="AAA"/>
    <property type="match status" value="1"/>
</dbReference>
<name>A0A2K4ZGE9_9FIRM</name>
<feature type="domain" description="AAA+ ATPase" evidence="7">
    <location>
        <begin position="539"/>
        <end position="707"/>
    </location>
</feature>
<evidence type="ECO:0000256" key="1">
    <source>
        <dbReference type="ARBA" id="ARBA00022737"/>
    </source>
</evidence>
<dbReference type="InterPro" id="IPR001270">
    <property type="entry name" value="ClpA/B"/>
</dbReference>
<dbReference type="Pfam" id="PF02861">
    <property type="entry name" value="Clp_N"/>
    <property type="match status" value="1"/>
</dbReference>
<dbReference type="GO" id="GO:0034605">
    <property type="term" value="P:cellular response to heat"/>
    <property type="evidence" value="ECO:0007669"/>
    <property type="project" value="TreeGrafter"/>
</dbReference>
<dbReference type="InterPro" id="IPR027417">
    <property type="entry name" value="P-loop_NTPase"/>
</dbReference>
<dbReference type="Pfam" id="PF17871">
    <property type="entry name" value="AAA_lid_9"/>
    <property type="match status" value="1"/>
</dbReference>
<proteinExistence type="inferred from homology"/>
<keyword evidence="1" id="KW-0677">Repeat</keyword>
<dbReference type="AlphaFoldDB" id="A0A2K4ZGE9"/>
<evidence type="ECO:0000256" key="3">
    <source>
        <dbReference type="ARBA" id="ARBA00022840"/>
    </source>
</evidence>
<dbReference type="InterPro" id="IPR003959">
    <property type="entry name" value="ATPase_AAA_core"/>
</dbReference>
<reference evidence="9 10" key="1">
    <citation type="submission" date="2018-01" db="EMBL/GenBank/DDBJ databases">
        <authorList>
            <person name="Gaut B.S."/>
            <person name="Morton B.R."/>
            <person name="Clegg M.T."/>
            <person name="Duvall M.R."/>
        </authorList>
    </citation>
    <scope>NUCLEOTIDE SEQUENCE [LARGE SCALE GENOMIC DNA]</scope>
    <source>
        <strain evidence="9">GP69</strain>
    </source>
</reference>
<keyword evidence="2 5" id="KW-0547">Nucleotide-binding</keyword>
<dbReference type="CDD" id="cd00009">
    <property type="entry name" value="AAA"/>
    <property type="match status" value="1"/>
</dbReference>
<feature type="compositionally biased region" description="Low complexity" evidence="6">
    <location>
        <begin position="167"/>
        <end position="176"/>
    </location>
</feature>
<evidence type="ECO:0000313" key="10">
    <source>
        <dbReference type="Proteomes" id="UP000236311"/>
    </source>
</evidence>
<evidence type="ECO:0000256" key="4">
    <source>
        <dbReference type="ARBA" id="ARBA00023186"/>
    </source>
</evidence>
<dbReference type="Gene3D" id="3.40.50.300">
    <property type="entry name" value="P-loop containing nucleotide triphosphate hydrolases"/>
    <property type="match status" value="2"/>
</dbReference>
<dbReference type="SUPFAM" id="SSF52540">
    <property type="entry name" value="P-loop containing nucleoside triphosphate hydrolases"/>
    <property type="match status" value="2"/>
</dbReference>
<evidence type="ECO:0000256" key="5">
    <source>
        <dbReference type="RuleBase" id="RU004432"/>
    </source>
</evidence>
<dbReference type="RefSeq" id="WP_103239637.1">
    <property type="nucleotide sequence ID" value="NZ_CANRXC010000021.1"/>
</dbReference>
<dbReference type="PROSITE" id="PS00870">
    <property type="entry name" value="CLPAB_1"/>
    <property type="match status" value="1"/>
</dbReference>
<protein>
    <submittedName>
        <fullName evidence="9">ATP-dependent Clp protease ATP-binding subunit ClpA</fullName>
    </submittedName>
</protein>
<dbReference type="PANTHER" id="PTHR11638:SF111">
    <property type="entry name" value="ATP-DEPENDENT CLP PROTEASE ATP-BINDING SUBUNIT CLPA"/>
    <property type="match status" value="1"/>
</dbReference>
<dbReference type="InterPro" id="IPR004176">
    <property type="entry name" value="Clp_R_N"/>
</dbReference>
<sequence length="798" mass="89240">MYVSVETAEMINKAISMAKDARFEYVTPELVLYVLCGNEGFARAFENCGGRIEELEGQLRNYLEEYMEPVAEDAEIVPGLSQGMHDVLAIAWMSVQNSGKIMVELTHVVHALYGLEESYAVYYMREQGVEHAELLQEMCIVAEERAQEQEDNGRAADKNAVWDSEAGEFGESSGETENQEESDRADGDLTDSEDALWEENGALEEKNGQDTGATGTKRRDNFWRQYAVCLNEKLEGMNPLIGREEELERTMQILCRREKNNPLHIGDPGVGKTAVTYGLAGLLEEGKVPVPLRGAKIFALDLGSLLAGTQYRGDFEKRFKRVMDSLSHQEKPIVYIDEIHNIVGAGAVNGGTFDISNMLKPYLAAGHIRFIGATTHEEYKKHFEKNKSLVRRFQNIEIGEPGIQDTVRILEGLKENYESFHGVVYQEGVLEYAAEMSAKYINERWLPDKAIDLIDEAGAWRRMHPLETEGQIVDRSLIDEILSKICHIPKQAVESEETEALATLEKRLLNRIYGQNEAISQAVNAVKFSRAGLLEEGKPLASLLFVGPTGVGKTEVARSLAEELGVRLVRFDMSEYEEKHAVAKLIGAPAGYVGYEEGGLLTEAIRKNPHAVLLLDEMEKAHPDIYNLLLQAMDYATLTDNQGRKADFRNVIIIMTSNAGASRIGKPGIGFQGQDVKSEAILEEVKRIFQPEFRNRLNRIVVFNSMNGKMAEQITEKKLGELRKMLLRKNVELSVDRTAGWLVQKKGISAEFGAREIERVIQSEIKPLLVDEILFGTLKNGGKCELTVQGEAFALRIL</sequence>
<feature type="domain" description="AAA+ ATPase" evidence="7">
    <location>
        <begin position="258"/>
        <end position="402"/>
    </location>
</feature>
<dbReference type="InterPro" id="IPR003593">
    <property type="entry name" value="AAA+_ATPase"/>
</dbReference>
<dbReference type="PRINTS" id="PR00300">
    <property type="entry name" value="CLPPROTEASEA"/>
</dbReference>
<dbReference type="EMBL" id="OFSM01000010">
    <property type="protein sequence ID" value="SOY29541.1"/>
    <property type="molecule type" value="Genomic_DNA"/>
</dbReference>
<dbReference type="InterPro" id="IPR036628">
    <property type="entry name" value="Clp_N_dom_sf"/>
</dbReference>
<keyword evidence="9" id="KW-0645">Protease</keyword>
<dbReference type="Gene3D" id="1.10.1780.10">
    <property type="entry name" value="Clp, N-terminal domain"/>
    <property type="match status" value="1"/>
</dbReference>
<dbReference type="Gene3D" id="1.10.8.60">
    <property type="match status" value="2"/>
</dbReference>
<dbReference type="InterPro" id="IPR018368">
    <property type="entry name" value="ClpA/B_CS1"/>
</dbReference>
<dbReference type="OrthoDB" id="9803641at2"/>
<organism evidence="9 10">
    <name type="scientific">Acetatifactor muris</name>
    <dbReference type="NCBI Taxonomy" id="879566"/>
    <lineage>
        <taxon>Bacteria</taxon>
        <taxon>Bacillati</taxon>
        <taxon>Bacillota</taxon>
        <taxon>Clostridia</taxon>
        <taxon>Lachnospirales</taxon>
        <taxon>Lachnospiraceae</taxon>
        <taxon>Acetatifactor</taxon>
    </lineage>
</organism>
<dbReference type="GO" id="GO:0008233">
    <property type="term" value="F:peptidase activity"/>
    <property type="evidence" value="ECO:0007669"/>
    <property type="project" value="UniProtKB-KW"/>
</dbReference>
<dbReference type="SUPFAM" id="SSF81923">
    <property type="entry name" value="Double Clp-N motif"/>
    <property type="match status" value="1"/>
</dbReference>
<dbReference type="InterPro" id="IPR041546">
    <property type="entry name" value="ClpA/ClpB_AAA_lid"/>
</dbReference>
<dbReference type="SMART" id="SM00382">
    <property type="entry name" value="AAA"/>
    <property type="match status" value="2"/>
</dbReference>
<dbReference type="GO" id="GO:0005524">
    <property type="term" value="F:ATP binding"/>
    <property type="evidence" value="ECO:0007669"/>
    <property type="project" value="UniProtKB-KW"/>
</dbReference>
<keyword evidence="4 5" id="KW-0143">Chaperone</keyword>
<dbReference type="FunFam" id="3.40.50.300:FF:000025">
    <property type="entry name" value="ATP-dependent Clp protease subunit"/>
    <property type="match status" value="1"/>
</dbReference>
<feature type="domain" description="Clp ATPase C-terminal" evidence="8">
    <location>
        <begin position="706"/>
        <end position="795"/>
    </location>
</feature>
<dbReference type="Pfam" id="PF07724">
    <property type="entry name" value="AAA_2"/>
    <property type="match status" value="1"/>
</dbReference>
<keyword evidence="9" id="KW-0378">Hydrolase</keyword>
<dbReference type="GO" id="GO:0005737">
    <property type="term" value="C:cytoplasm"/>
    <property type="evidence" value="ECO:0007669"/>
    <property type="project" value="TreeGrafter"/>
</dbReference>
<dbReference type="PROSITE" id="PS00871">
    <property type="entry name" value="CLPAB_2"/>
    <property type="match status" value="1"/>
</dbReference>
<dbReference type="Pfam" id="PF10431">
    <property type="entry name" value="ClpB_D2-small"/>
    <property type="match status" value="1"/>
</dbReference>
<dbReference type="CDD" id="cd19499">
    <property type="entry name" value="RecA-like_ClpB_Hsp104-like"/>
    <property type="match status" value="1"/>
</dbReference>
<dbReference type="InterPro" id="IPR028299">
    <property type="entry name" value="ClpA/B_CS2"/>
</dbReference>
<dbReference type="GO" id="GO:0016887">
    <property type="term" value="F:ATP hydrolysis activity"/>
    <property type="evidence" value="ECO:0007669"/>
    <property type="project" value="InterPro"/>
</dbReference>
<evidence type="ECO:0000256" key="6">
    <source>
        <dbReference type="SAM" id="MobiDB-lite"/>
    </source>
</evidence>
<evidence type="ECO:0000259" key="8">
    <source>
        <dbReference type="SMART" id="SM01086"/>
    </source>
</evidence>
<feature type="region of interest" description="Disordered" evidence="6">
    <location>
        <begin position="166"/>
        <end position="190"/>
    </location>
</feature>
<evidence type="ECO:0000259" key="7">
    <source>
        <dbReference type="SMART" id="SM00382"/>
    </source>
</evidence>
<gene>
    <name evidence="9" type="primary">clpA</name>
    <name evidence="9" type="ORF">AMURIS_02262</name>
</gene>
<keyword evidence="3 5" id="KW-0067">ATP-binding</keyword>
<evidence type="ECO:0000256" key="2">
    <source>
        <dbReference type="ARBA" id="ARBA00022741"/>
    </source>
</evidence>
<dbReference type="SMART" id="SM01086">
    <property type="entry name" value="ClpB_D2-small"/>
    <property type="match status" value="1"/>
</dbReference>
<dbReference type="InterPro" id="IPR019489">
    <property type="entry name" value="Clp_ATPase_C"/>
</dbReference>
<accession>A0A2K4ZGE9</accession>
<dbReference type="GO" id="GO:0006508">
    <property type="term" value="P:proteolysis"/>
    <property type="evidence" value="ECO:0007669"/>
    <property type="project" value="UniProtKB-KW"/>
</dbReference>
<evidence type="ECO:0000313" key="9">
    <source>
        <dbReference type="EMBL" id="SOY29541.1"/>
    </source>
</evidence>
<keyword evidence="10" id="KW-1185">Reference proteome</keyword>
<comment type="similarity">
    <text evidence="5">Belongs to the ClpA/ClpB family.</text>
</comment>
<dbReference type="InterPro" id="IPR050130">
    <property type="entry name" value="ClpA_ClpB"/>
</dbReference>